<evidence type="ECO:0000313" key="2">
    <source>
        <dbReference type="EMBL" id="KKM47166.1"/>
    </source>
</evidence>
<dbReference type="PANTHER" id="PTHR43014:SF1">
    <property type="entry name" value="NAD(P)H DEHYDROGENASE (QUINONE)"/>
    <property type="match status" value="1"/>
</dbReference>
<comment type="caution">
    <text evidence="2">The sequence shown here is derived from an EMBL/GenBank/DDBJ whole genome shotgun (WGS) entry which is preliminary data.</text>
</comment>
<evidence type="ECO:0000313" key="3">
    <source>
        <dbReference type="Proteomes" id="UP000052979"/>
    </source>
</evidence>
<evidence type="ECO:0000259" key="1">
    <source>
        <dbReference type="Pfam" id="PF07992"/>
    </source>
</evidence>
<dbReference type="Proteomes" id="UP000052979">
    <property type="component" value="Unassembled WGS sequence"/>
</dbReference>
<organism evidence="2 3">
    <name type="scientific">Rathayibacter toxicus</name>
    <dbReference type="NCBI Taxonomy" id="145458"/>
    <lineage>
        <taxon>Bacteria</taxon>
        <taxon>Bacillati</taxon>
        <taxon>Actinomycetota</taxon>
        <taxon>Actinomycetes</taxon>
        <taxon>Micrococcales</taxon>
        <taxon>Microbacteriaceae</taxon>
        <taxon>Rathayibacter</taxon>
    </lineage>
</organism>
<proteinExistence type="predicted"/>
<dbReference type="InterPro" id="IPR036188">
    <property type="entry name" value="FAD/NAD-bd_sf"/>
</dbReference>
<gene>
    <name evidence="2" type="ORF">VT73_00830</name>
</gene>
<dbReference type="GO" id="GO:0003955">
    <property type="term" value="F:NAD(P)H dehydrogenase (quinone) activity"/>
    <property type="evidence" value="ECO:0007669"/>
    <property type="project" value="TreeGrafter"/>
</dbReference>
<accession>A0A0U1PW71</accession>
<dbReference type="PRINTS" id="PR00411">
    <property type="entry name" value="PNDRDTASEI"/>
</dbReference>
<dbReference type="Pfam" id="PF07992">
    <property type="entry name" value="Pyr_redox_2"/>
    <property type="match status" value="1"/>
</dbReference>
<feature type="domain" description="FAD/NAD(P)-binding" evidence="1">
    <location>
        <begin position="26"/>
        <end position="88"/>
    </location>
</feature>
<dbReference type="Gene3D" id="3.50.50.60">
    <property type="entry name" value="FAD/NAD(P)-binding domain"/>
    <property type="match status" value="1"/>
</dbReference>
<name>A0A0U1PW71_9MICO</name>
<dbReference type="AlphaFoldDB" id="A0A0U1PW71"/>
<dbReference type="InterPro" id="IPR023753">
    <property type="entry name" value="FAD/NAD-binding_dom"/>
</dbReference>
<dbReference type="GO" id="GO:0050660">
    <property type="term" value="F:flavin adenine dinucleotide binding"/>
    <property type="evidence" value="ECO:0007669"/>
    <property type="project" value="TreeGrafter"/>
</dbReference>
<feature type="non-terminal residue" evidence="2">
    <location>
        <position position="138"/>
    </location>
</feature>
<reference evidence="2 3" key="1">
    <citation type="submission" date="2015-04" db="EMBL/GenBank/DDBJ databases">
        <title>Draft genome sequence of Rathayibacter toxicus strain FH-142 (AKA 70134 or CS 32), a Western Australian isolate.</title>
        <authorList>
            <consortium name="Consortium for Microbial Forensics and Genomics (microFORGE)"/>
            <person name="Knight B.M."/>
            <person name="Roberts D.P."/>
            <person name="Lin D."/>
            <person name="Hari K."/>
            <person name="Fletcher J."/>
            <person name="Melcher U."/>
            <person name="Blagden T."/>
            <person name="Luster D.G."/>
            <person name="Sechler A.J."/>
            <person name="Schneider W.L."/>
            <person name="Winegar R.A."/>
        </authorList>
    </citation>
    <scope>NUCLEOTIDE SEQUENCE [LARGE SCALE GENOMIC DNA]</scope>
    <source>
        <strain evidence="2 3">FH142</strain>
    </source>
</reference>
<keyword evidence="3" id="KW-1185">Reference proteome</keyword>
<dbReference type="PANTHER" id="PTHR43014">
    <property type="entry name" value="MERCURIC REDUCTASE"/>
    <property type="match status" value="1"/>
</dbReference>
<sequence>MFAIASGDVVMRDDGAMADEFERVQRIAVLGGGPGGYEAAIAGAQLGAEVTLVEQVGVGGSAVLTDVVPSTSLIATAEAASAIGEAADLGVQFFTRSDRNPPVSPEIAGNLATVNSRLTGLPGPQSEDLRATLVHHGV</sequence>
<protein>
    <submittedName>
        <fullName evidence="2">Flavoprotein disulfide reductase</fullName>
    </submittedName>
</protein>
<dbReference type="PATRIC" id="fig|145458.8.peg.2433"/>
<dbReference type="EMBL" id="LBFI01000006">
    <property type="protein sequence ID" value="KKM47166.1"/>
    <property type="molecule type" value="Genomic_DNA"/>
</dbReference>
<dbReference type="SUPFAM" id="SSF51905">
    <property type="entry name" value="FAD/NAD(P)-binding domain"/>
    <property type="match status" value="1"/>
</dbReference>